<name>A0AAD4L275_9AGAM</name>
<evidence type="ECO:0000313" key="2">
    <source>
        <dbReference type="EMBL" id="KAH8976741.1"/>
    </source>
</evidence>
<gene>
    <name evidence="2" type="ORF">EDB92DRAFT_1823305</name>
</gene>
<dbReference type="AlphaFoldDB" id="A0AAD4L275"/>
<accession>A0AAD4L275</accession>
<dbReference type="EMBL" id="JAKELL010000471">
    <property type="protein sequence ID" value="KAH8976741.1"/>
    <property type="molecule type" value="Genomic_DNA"/>
</dbReference>
<evidence type="ECO:0000256" key="1">
    <source>
        <dbReference type="SAM" id="MobiDB-lite"/>
    </source>
</evidence>
<sequence length="293" mass="33533">MNCDRSVHVFTTSHCNGFLPLDCKSDPIVLLFWVYTTWPLNRDTLDHDMRHGNMTTELFNTVALGLDDNKGHLWQASHAVDGIKDNDFEEKEIDLMSRRQKRTEAQKCGHDIKLQNNEQRWPMLGIIRMNVIWTTKVGDHPENKQVSSVKSAASSPGAIIRECQNRQEKYAEHVPIWTIHSSQQTRDWAAVHHSRPDLLSSCSRLGTCPQVPKERQTLTDGWGRGRVNGKVVSITEAQEREQQKHPPKQPDCASRLLHRKRKVEGKILRSLKILKTGYSRLRRGTGESNDGPH</sequence>
<keyword evidence="3" id="KW-1185">Reference proteome</keyword>
<dbReference type="Proteomes" id="UP001201163">
    <property type="component" value="Unassembled WGS sequence"/>
</dbReference>
<protein>
    <submittedName>
        <fullName evidence="2">Uncharacterized protein</fullName>
    </submittedName>
</protein>
<evidence type="ECO:0000313" key="3">
    <source>
        <dbReference type="Proteomes" id="UP001201163"/>
    </source>
</evidence>
<proteinExistence type="predicted"/>
<organism evidence="2 3">
    <name type="scientific">Lactarius akahatsu</name>
    <dbReference type="NCBI Taxonomy" id="416441"/>
    <lineage>
        <taxon>Eukaryota</taxon>
        <taxon>Fungi</taxon>
        <taxon>Dikarya</taxon>
        <taxon>Basidiomycota</taxon>
        <taxon>Agaricomycotina</taxon>
        <taxon>Agaricomycetes</taxon>
        <taxon>Russulales</taxon>
        <taxon>Russulaceae</taxon>
        <taxon>Lactarius</taxon>
    </lineage>
</organism>
<feature type="region of interest" description="Disordered" evidence="1">
    <location>
        <begin position="238"/>
        <end position="258"/>
    </location>
</feature>
<reference evidence="2" key="1">
    <citation type="submission" date="2022-01" db="EMBL/GenBank/DDBJ databases">
        <title>Comparative genomics reveals a dynamic genome evolution in the ectomycorrhizal milk-cap (Lactarius) mushrooms.</title>
        <authorList>
            <consortium name="DOE Joint Genome Institute"/>
            <person name="Lebreton A."/>
            <person name="Tang N."/>
            <person name="Kuo A."/>
            <person name="LaButti K."/>
            <person name="Drula E."/>
            <person name="Barry K."/>
            <person name="Clum A."/>
            <person name="Lipzen A."/>
            <person name="Mousain D."/>
            <person name="Ng V."/>
            <person name="Wang R."/>
            <person name="Wang X."/>
            <person name="Dai Y."/>
            <person name="Henrissat B."/>
            <person name="Grigoriev I.V."/>
            <person name="Guerin-Laguette A."/>
            <person name="Yu F."/>
            <person name="Martin F.M."/>
        </authorList>
    </citation>
    <scope>NUCLEOTIDE SEQUENCE</scope>
    <source>
        <strain evidence="2">QP</strain>
    </source>
</reference>
<comment type="caution">
    <text evidence="2">The sequence shown here is derived from an EMBL/GenBank/DDBJ whole genome shotgun (WGS) entry which is preliminary data.</text>
</comment>